<organism evidence="1">
    <name type="scientific">Rhizophora mucronata</name>
    <name type="common">Asiatic mangrove</name>
    <dbReference type="NCBI Taxonomy" id="61149"/>
    <lineage>
        <taxon>Eukaryota</taxon>
        <taxon>Viridiplantae</taxon>
        <taxon>Streptophyta</taxon>
        <taxon>Embryophyta</taxon>
        <taxon>Tracheophyta</taxon>
        <taxon>Spermatophyta</taxon>
        <taxon>Magnoliopsida</taxon>
        <taxon>eudicotyledons</taxon>
        <taxon>Gunneridae</taxon>
        <taxon>Pentapetalae</taxon>
        <taxon>rosids</taxon>
        <taxon>fabids</taxon>
        <taxon>Malpighiales</taxon>
        <taxon>Rhizophoraceae</taxon>
        <taxon>Rhizophora</taxon>
    </lineage>
</organism>
<name>A0A2P2QHX8_RHIMU</name>
<evidence type="ECO:0000313" key="1">
    <source>
        <dbReference type="EMBL" id="MBX66505.1"/>
    </source>
</evidence>
<dbReference type="EMBL" id="GGEC01086021">
    <property type="protein sequence ID" value="MBX66505.1"/>
    <property type="molecule type" value="Transcribed_RNA"/>
</dbReference>
<protein>
    <submittedName>
        <fullName evidence="1">Uncharacterized protein</fullName>
    </submittedName>
</protein>
<reference evidence="1" key="1">
    <citation type="submission" date="2018-02" db="EMBL/GenBank/DDBJ databases">
        <title>Rhizophora mucronata_Transcriptome.</title>
        <authorList>
            <person name="Meera S.P."/>
            <person name="Sreeshan A."/>
            <person name="Augustine A."/>
        </authorList>
    </citation>
    <scope>NUCLEOTIDE SEQUENCE</scope>
    <source>
        <tissue evidence="1">Leaf</tissue>
    </source>
</reference>
<sequence length="26" mass="3245">MLTYFELYILDIRLELTQRVILYLIV</sequence>
<dbReference type="AlphaFoldDB" id="A0A2P2QHX8"/>
<proteinExistence type="predicted"/>
<accession>A0A2P2QHX8</accession>